<feature type="compositionally biased region" description="Polar residues" evidence="2">
    <location>
        <begin position="300"/>
        <end position="315"/>
    </location>
</feature>
<reference evidence="3" key="1">
    <citation type="submission" date="2021-01" db="EMBL/GenBank/DDBJ databases">
        <authorList>
            <person name="Corre E."/>
            <person name="Pelletier E."/>
            <person name="Niang G."/>
            <person name="Scheremetjew M."/>
            <person name="Finn R."/>
            <person name="Kale V."/>
            <person name="Holt S."/>
            <person name="Cochrane G."/>
            <person name="Meng A."/>
            <person name="Brown T."/>
            <person name="Cohen L."/>
        </authorList>
    </citation>
    <scope>NUCLEOTIDE SEQUENCE</scope>
    <source>
        <strain evidence="3">CCMP3105</strain>
    </source>
</reference>
<dbReference type="EMBL" id="HBNR01014462">
    <property type="protein sequence ID" value="CAE4569751.1"/>
    <property type="molecule type" value="Transcribed_RNA"/>
</dbReference>
<protein>
    <submittedName>
        <fullName evidence="3">Uncharacterized protein</fullName>
    </submittedName>
</protein>
<evidence type="ECO:0000313" key="3">
    <source>
        <dbReference type="EMBL" id="CAE4569751.1"/>
    </source>
</evidence>
<gene>
    <name evidence="3" type="ORF">AMON00008_LOCUS9370</name>
    <name evidence="4" type="ORF">AMON00008_LOCUS9371</name>
</gene>
<evidence type="ECO:0000313" key="4">
    <source>
        <dbReference type="EMBL" id="CAE4569752.1"/>
    </source>
</evidence>
<accession>A0A6T0UMJ3</accession>
<dbReference type="EMBL" id="HBNR01014463">
    <property type="protein sequence ID" value="CAE4569752.1"/>
    <property type="molecule type" value="Transcribed_RNA"/>
</dbReference>
<dbReference type="PANTHER" id="PTHR23084">
    <property type="entry name" value="PHOSPHATIDYLINOSITOL-4-PHOSPHATE 5-KINASE RELATED"/>
    <property type="match status" value="1"/>
</dbReference>
<dbReference type="InterPro" id="IPR003409">
    <property type="entry name" value="MORN"/>
</dbReference>
<keyword evidence="1" id="KW-0677">Repeat</keyword>
<dbReference type="AlphaFoldDB" id="A0A6T0UMJ3"/>
<dbReference type="SUPFAM" id="SSF82185">
    <property type="entry name" value="Histone H3 K4-specific methyltransferase SET7/9 N-terminal domain"/>
    <property type="match status" value="1"/>
</dbReference>
<dbReference type="Gene3D" id="2.20.110.10">
    <property type="entry name" value="Histone H3 K4-specific methyltransferase SET7/9 N-terminal domain"/>
    <property type="match status" value="2"/>
</dbReference>
<proteinExistence type="predicted"/>
<dbReference type="PANTHER" id="PTHR23084:SF179">
    <property type="entry name" value="OS10G0565000 PROTEIN"/>
    <property type="match status" value="1"/>
</dbReference>
<feature type="region of interest" description="Disordered" evidence="2">
    <location>
        <begin position="300"/>
        <end position="321"/>
    </location>
</feature>
<evidence type="ECO:0000256" key="1">
    <source>
        <dbReference type="ARBA" id="ARBA00022737"/>
    </source>
</evidence>
<evidence type="ECO:0000256" key="2">
    <source>
        <dbReference type="SAM" id="MobiDB-lite"/>
    </source>
</evidence>
<sequence>MGAAAPAACHCNDGGGNLLGQFEDCGQTGLECGDSAKADHGIEELQDGSIYEGQFLGRERHGRGKMVWANGDIYEGHFNRSQMHGQGAMQWVHGVTYSGQWRHNELGPAGVMKWPDGRQFRGHFIEGEKHGEGRLMWPDGRSYTGQWCWGVQHGYGFVAERRGTPHLSHWDSGELMRWLPEAELAALPSVERAQAALASGAVRLLSAQWLLDRPEGFVLPRRRDLPVEAFVFAEDAETLLEKRYGIVVVSCSWLSVTHPDPHGFHTKSLVKYLTKHMDFFSGFEDVGVFWDYASLQQTPHTGDAAGTTTIASPRNESPREDADKLEELRAIGLEALPCLYGGKKTLVVKLTRMPEGSSQMPYDSRGWCFAESTLSGIVKQADQCLDLGLAAKALSDDGLPWEDFRDLAVAGRHPPLLPEDMAHAVDRLAVTQGNDRVLICKMYASFFAEVAGSTVFLGLANSRPESGGWGDTEMKLLCRALPSFTSCKALSLANHGSLSKTGLKSLRERLPQLPQLRRLVLPQHLQESREAHALQKEWSAAGKTPEHLVWLRRLGDAGHQGRRTSW</sequence>
<name>A0A6T0UMJ3_9DINO</name>
<organism evidence="3">
    <name type="scientific">Alexandrium monilatum</name>
    <dbReference type="NCBI Taxonomy" id="311494"/>
    <lineage>
        <taxon>Eukaryota</taxon>
        <taxon>Sar</taxon>
        <taxon>Alveolata</taxon>
        <taxon>Dinophyceae</taxon>
        <taxon>Gonyaulacales</taxon>
        <taxon>Pyrocystaceae</taxon>
        <taxon>Alexandrium</taxon>
    </lineage>
</organism>
<dbReference type="SMART" id="SM00698">
    <property type="entry name" value="MORN"/>
    <property type="match status" value="3"/>
</dbReference>
<dbReference type="Pfam" id="PF02493">
    <property type="entry name" value="MORN"/>
    <property type="match status" value="4"/>
</dbReference>